<dbReference type="Proteomes" id="UP000824232">
    <property type="component" value="Unassembled WGS sequence"/>
</dbReference>
<proteinExistence type="predicted"/>
<evidence type="ECO:0000313" key="2">
    <source>
        <dbReference type="Proteomes" id="UP000824232"/>
    </source>
</evidence>
<dbReference type="AlphaFoldDB" id="A0A9D1DT79"/>
<name>A0A9D1DT79_9FIRM</name>
<protein>
    <submittedName>
        <fullName evidence="1">Uncharacterized protein</fullName>
    </submittedName>
</protein>
<dbReference type="EMBL" id="DVHC01000012">
    <property type="protein sequence ID" value="HIR58587.1"/>
    <property type="molecule type" value="Genomic_DNA"/>
</dbReference>
<gene>
    <name evidence="1" type="ORF">IAB38_00905</name>
</gene>
<reference evidence="1" key="1">
    <citation type="submission" date="2020-10" db="EMBL/GenBank/DDBJ databases">
        <authorList>
            <person name="Gilroy R."/>
        </authorList>
    </citation>
    <scope>NUCLEOTIDE SEQUENCE</scope>
    <source>
        <strain evidence="1">CHK184-20233</strain>
    </source>
</reference>
<organism evidence="1 2">
    <name type="scientific">Candidatus Onthousia excrementipullorum</name>
    <dbReference type="NCBI Taxonomy" id="2840884"/>
    <lineage>
        <taxon>Bacteria</taxon>
        <taxon>Bacillati</taxon>
        <taxon>Bacillota</taxon>
        <taxon>Bacilli</taxon>
        <taxon>Candidatus Onthousia</taxon>
    </lineage>
</organism>
<reference evidence="1" key="2">
    <citation type="journal article" date="2021" name="PeerJ">
        <title>Extensive microbial diversity within the chicken gut microbiome revealed by metagenomics and culture.</title>
        <authorList>
            <person name="Gilroy R."/>
            <person name="Ravi A."/>
            <person name="Getino M."/>
            <person name="Pursley I."/>
            <person name="Horton D.L."/>
            <person name="Alikhan N.F."/>
            <person name="Baker D."/>
            <person name="Gharbi K."/>
            <person name="Hall N."/>
            <person name="Watson M."/>
            <person name="Adriaenssens E.M."/>
            <person name="Foster-Nyarko E."/>
            <person name="Jarju S."/>
            <person name="Secka A."/>
            <person name="Antonio M."/>
            <person name="Oren A."/>
            <person name="Chaudhuri R.R."/>
            <person name="La Ragione R."/>
            <person name="Hildebrand F."/>
            <person name="Pallen M.J."/>
        </authorList>
    </citation>
    <scope>NUCLEOTIDE SEQUENCE</scope>
    <source>
        <strain evidence="1">CHK184-20233</strain>
    </source>
</reference>
<evidence type="ECO:0000313" key="1">
    <source>
        <dbReference type="EMBL" id="HIR58587.1"/>
    </source>
</evidence>
<sequence length="63" mass="7326">MGNLKNNCPNCRQFITRTITEEKPDKTVNVEVKAKLTRTAQVITLEVWPVTRNKTQKQTLRIK</sequence>
<comment type="caution">
    <text evidence="1">The sequence shown here is derived from an EMBL/GenBank/DDBJ whole genome shotgun (WGS) entry which is preliminary data.</text>
</comment>
<accession>A0A9D1DT79</accession>